<feature type="domain" description="Immunity protein 40" evidence="1">
    <location>
        <begin position="143"/>
        <end position="230"/>
    </location>
</feature>
<dbReference type="RefSeq" id="WP_126578621.1">
    <property type="nucleotide sequence ID" value="NZ_BIFR01000001.1"/>
</dbReference>
<evidence type="ECO:0000313" key="3">
    <source>
        <dbReference type="Proteomes" id="UP000287352"/>
    </source>
</evidence>
<proteinExistence type="predicted"/>
<protein>
    <recommendedName>
        <fullName evidence="1">Immunity protein 40 domain-containing protein</fullName>
    </recommendedName>
</protein>
<keyword evidence="3" id="KW-1185">Reference proteome</keyword>
<organism evidence="2 3">
    <name type="scientific">Tengunoibacter tsumagoiensis</name>
    <dbReference type="NCBI Taxonomy" id="2014871"/>
    <lineage>
        <taxon>Bacteria</taxon>
        <taxon>Bacillati</taxon>
        <taxon>Chloroflexota</taxon>
        <taxon>Ktedonobacteria</taxon>
        <taxon>Ktedonobacterales</taxon>
        <taxon>Dictyobacteraceae</taxon>
        <taxon>Tengunoibacter</taxon>
    </lineage>
</organism>
<dbReference type="AlphaFoldDB" id="A0A401ZWC5"/>
<dbReference type="EMBL" id="BIFR01000001">
    <property type="protein sequence ID" value="GCE11034.1"/>
    <property type="molecule type" value="Genomic_DNA"/>
</dbReference>
<evidence type="ECO:0000313" key="2">
    <source>
        <dbReference type="EMBL" id="GCE11034.1"/>
    </source>
</evidence>
<comment type="caution">
    <text evidence="2">The sequence shown here is derived from an EMBL/GenBank/DDBJ whole genome shotgun (WGS) entry which is preliminary data.</text>
</comment>
<gene>
    <name evidence="2" type="ORF">KTT_08930</name>
</gene>
<dbReference type="InterPro" id="IPR029080">
    <property type="entry name" value="Imm40"/>
</dbReference>
<name>A0A401ZWC5_9CHLR</name>
<reference evidence="3" key="1">
    <citation type="submission" date="2018-12" db="EMBL/GenBank/DDBJ databases">
        <title>Tengunoibacter tsumagoiensis gen. nov., sp. nov., Dictyobacter kobayashii sp. nov., D. alpinus sp. nov., and D. joshuensis sp. nov. and description of Dictyobacteraceae fam. nov. within the order Ktedonobacterales isolated from Tengu-no-mugimeshi.</title>
        <authorList>
            <person name="Wang C.M."/>
            <person name="Zheng Y."/>
            <person name="Sakai Y."/>
            <person name="Toyoda A."/>
            <person name="Minakuchi Y."/>
            <person name="Abe K."/>
            <person name="Yokota A."/>
            <person name="Yabe S."/>
        </authorList>
    </citation>
    <scope>NUCLEOTIDE SEQUENCE [LARGE SCALE GENOMIC DNA]</scope>
    <source>
        <strain evidence="3">Uno3</strain>
    </source>
</reference>
<dbReference type="Proteomes" id="UP000287352">
    <property type="component" value="Unassembled WGS sequence"/>
</dbReference>
<dbReference type="Pfam" id="PF15569">
    <property type="entry name" value="Imm40"/>
    <property type="match status" value="1"/>
</dbReference>
<evidence type="ECO:0000259" key="1">
    <source>
        <dbReference type="Pfam" id="PF15569"/>
    </source>
</evidence>
<sequence>MSYKPTFWAHESFAASFMSRAICIDKSFPATFAFRYDDIRPLLNELICRSYAIISIVFYVIEETGKPFEVDRHTIGVIGYESFNEWGKYVEKTYNDTMRFIQGNEGVYKDSYYSVYPIDEVEAQIRHFVPPIFTDNLYLEGFSLNDRGFSEVGWLYKDIFEVLSIYQQEKYKVLGGDVYRYSNRDIFHTYDSWSTDSFKNDLFEKGYSYTFSYIENYYKLHGDSYIYTLTVRR</sequence>
<accession>A0A401ZWC5</accession>